<feature type="region of interest" description="Disordered" evidence="2">
    <location>
        <begin position="1"/>
        <end position="25"/>
    </location>
</feature>
<accession>B0DTD2</accession>
<evidence type="ECO:0000256" key="1">
    <source>
        <dbReference type="SAM" id="Coils"/>
    </source>
</evidence>
<dbReference type="GeneID" id="6082774"/>
<feature type="domain" description="DUF6818" evidence="4">
    <location>
        <begin position="696"/>
        <end position="771"/>
    </location>
</feature>
<keyword evidence="6" id="KW-1185">Reference proteome</keyword>
<feature type="transmembrane region" description="Helical" evidence="3">
    <location>
        <begin position="1647"/>
        <end position="1674"/>
    </location>
</feature>
<dbReference type="PANTHER" id="PTHR34409">
    <property type="entry name" value="SET DOMAIN-CONTAINING PROTEIN"/>
    <property type="match status" value="1"/>
</dbReference>
<feature type="coiled-coil region" evidence="1">
    <location>
        <begin position="847"/>
        <end position="888"/>
    </location>
</feature>
<keyword evidence="3" id="KW-0472">Membrane</keyword>
<feature type="region of interest" description="Disordered" evidence="2">
    <location>
        <begin position="561"/>
        <end position="677"/>
    </location>
</feature>
<feature type="compositionally biased region" description="Polar residues" evidence="2">
    <location>
        <begin position="70"/>
        <end position="82"/>
    </location>
</feature>
<protein>
    <submittedName>
        <fullName evidence="5">Predicted protein</fullName>
    </submittedName>
</protein>
<feature type="domain" description="DUF6818" evidence="4">
    <location>
        <begin position="186"/>
        <end position="261"/>
    </location>
</feature>
<reference evidence="5 6" key="1">
    <citation type="journal article" date="2008" name="Nature">
        <title>The genome of Laccaria bicolor provides insights into mycorrhizal symbiosis.</title>
        <authorList>
            <person name="Martin F."/>
            <person name="Aerts A."/>
            <person name="Ahren D."/>
            <person name="Brun A."/>
            <person name="Danchin E.G.J."/>
            <person name="Duchaussoy F."/>
            <person name="Gibon J."/>
            <person name="Kohler A."/>
            <person name="Lindquist E."/>
            <person name="Pereda V."/>
            <person name="Salamov A."/>
            <person name="Shapiro H.J."/>
            <person name="Wuyts J."/>
            <person name="Blaudez D."/>
            <person name="Buee M."/>
            <person name="Brokstein P."/>
            <person name="Canbaeck B."/>
            <person name="Cohen D."/>
            <person name="Courty P.E."/>
            <person name="Coutinho P.M."/>
            <person name="Delaruelle C."/>
            <person name="Detter J.C."/>
            <person name="Deveau A."/>
            <person name="DiFazio S."/>
            <person name="Duplessis S."/>
            <person name="Fraissinet-Tachet L."/>
            <person name="Lucic E."/>
            <person name="Frey-Klett P."/>
            <person name="Fourrey C."/>
            <person name="Feussner I."/>
            <person name="Gay G."/>
            <person name="Grimwood J."/>
            <person name="Hoegger P.J."/>
            <person name="Jain P."/>
            <person name="Kilaru S."/>
            <person name="Labbe J."/>
            <person name="Lin Y.C."/>
            <person name="Legue V."/>
            <person name="Le Tacon F."/>
            <person name="Marmeisse R."/>
            <person name="Melayah D."/>
            <person name="Montanini B."/>
            <person name="Muratet M."/>
            <person name="Nehls U."/>
            <person name="Niculita-Hirzel H."/>
            <person name="Oudot-Le Secq M.P."/>
            <person name="Peter M."/>
            <person name="Quesneville H."/>
            <person name="Rajashekar B."/>
            <person name="Reich M."/>
            <person name="Rouhier N."/>
            <person name="Schmutz J."/>
            <person name="Yin T."/>
            <person name="Chalot M."/>
            <person name="Henrissat B."/>
            <person name="Kuees U."/>
            <person name="Lucas S."/>
            <person name="Van de Peer Y."/>
            <person name="Podila G.K."/>
            <person name="Polle A."/>
            <person name="Pukkila P.J."/>
            <person name="Richardson P.M."/>
            <person name="Rouze P."/>
            <person name="Sanders I.R."/>
            <person name="Stajich J.E."/>
            <person name="Tunlid A."/>
            <person name="Tuskan G."/>
            <person name="Grigoriev I.V."/>
        </authorList>
    </citation>
    <scope>NUCLEOTIDE SEQUENCE [LARGE SCALE GENOMIC DNA]</scope>
    <source>
        <strain evidence="6">S238N-H82 / ATCC MYA-4686</strain>
    </source>
</reference>
<keyword evidence="1" id="KW-0175">Coiled coil</keyword>
<dbReference type="KEGG" id="lbc:LACBIDRAFT_332618"/>
<dbReference type="InParanoid" id="B0DTD2"/>
<feature type="region of interest" description="Disordered" evidence="2">
    <location>
        <begin position="116"/>
        <end position="167"/>
    </location>
</feature>
<feature type="transmembrane region" description="Helical" evidence="3">
    <location>
        <begin position="1612"/>
        <end position="1635"/>
    </location>
</feature>
<proteinExistence type="predicted"/>
<dbReference type="PANTHER" id="PTHR34409:SF1">
    <property type="entry name" value="MYB-LIKE DOMAIN-CONTAINING PROTEIN"/>
    <property type="match status" value="1"/>
</dbReference>
<feature type="compositionally biased region" description="Polar residues" evidence="2">
    <location>
        <begin position="580"/>
        <end position="592"/>
    </location>
</feature>
<evidence type="ECO:0000256" key="3">
    <source>
        <dbReference type="SAM" id="Phobius"/>
    </source>
</evidence>
<dbReference type="Pfam" id="PF20681">
    <property type="entry name" value="DUF6818"/>
    <property type="match status" value="2"/>
</dbReference>
<sequence>MSSEALQTWSDPATGLKYTRSGNGSWQCVASPRPSGSLINTNLMVWDTMGQFSVRPTCGPNDSPFPPGQHPSSTSASSNTLPQIDPALISLPNDGPDDFPPPSRILPRIAHPASKIAGSRRPLTSAKGKQRAVDPIPVAGSSKRKGSVMRVEEPDTKKRRGRGPGVANYSAEDVDALLDIIEDRLPIGGHAWNSAADEFAQWAEENSRPVRTAKSLEAKFKQFVRTTKPTGDAECPPHIERAHFIEDQINEKAGTRELDDVDIVDAYEDPIEISHSIGYLLVMTKTKMKTFHLELLLSHNLNDAQDLLSTISSALNPTTQTAREDDRASRAMHTTQLLTMSQQIRDAQATIEGLRNRLQEADRECHAAERRADRAELMSMISAPDSSSDISELNFNVRDIGIPLIRFTITYHSLRAECSARLSTEHAASKRWFCCLFDHVYISCYVASSFANLHKINGTCGLFCRPDGSCINKRFQCCGRSKLAGRCAIKSEVCGCRQVKISKSPFFISNMSSEALQTWSDPATGLKYTRSGNGSWQCVASPRPSGSLINTNLMVRDTTGQFSVRPTCGPNDSPFPPGQHPSSTSASSNTLPQIDPALISLPNDGPDDFPPPSRILPRIAHPASKIAGSRRPLTSAKGKQRAVDPIPVAGSSKRKGSVMRVEEPDTKKRRGRGPGVANYSAEDVDALLDIIEDRLPIGGHAWNSAADEFAQWAEENSRPVRTAKSLEAKFKQFVRTTKPTGDAECPPHIERAHFIEDQINEKAGTRELDDVDIVDAYEDPIEISHSIGYLLVMTKTKMKTFHLELLLSHNLNDAQDLLSTISSALNPTTQTAREDDRASRAMHTTQLLTMSQQIRDAQATIEGLRNRLQEADRECHAAERRADRAELMSMISAMQARSLHRGPQAPSSPLATRLMRPADLLSHVKSLAPMAQLTKTELENGKLFTEHATHVFDLALFESLSHVLSDFLWKGTSPSMGDIHGIAVKAWINLQSNQLTNKDFINSFAITQKNWPGVTEYEKAATDPWAVGAKAAGRRGWYFQQLQKAIPTFVSGSFKTFKFLTMTAGYKESLGSWTSLIYWHVALPQDPTSPPTLDKGQLASPHLAVAAKAFYENFSQPPSKYRSIIMTALNRMQGASATATHYAFPLHSIIFPCAIMRGEFHFQLQGWHDRCGPDPWEAQIFLNIETDDRAFIGPNEGKSLREMVGPNGPIIKLRLMVGPNVGPNGKISMLWLVAMRARSCSVTPADQQLIHYTLVLAVVHYSHRAALVPLALGAWFIAWALTCCVTWHLRVVLTALQRAVIVESAMQARSLHRGPQAPSSPLATRLMRPADLLSHVKSLAPMAQLTKTELENGKLFTEHATHVFDLALFESLSHVLSDFLWKGTSPSMGDIHGIAVKAWINLQSNQLTNKDFINSFAITQKNWPGVTEYEKAATDPWAVGAKAAGRRGWYFQQLQKAIPTFVSGSFKTFKFLTMTAGYKESLGSWTSLIYWHVALPQDPTSPPTLDKGQLASPHLAVAAKAFYENFSQPPSKYRSIIMTALNRMQGASATATHYAFPLHSIIFPCAIMRGEFHFQLQGWHDRCGPDPWEAQIFLNIETDAGHSVGPNGKISMLWLVWALVWVALVTLPLRVATWARSCSVTPADQQLIHYTLGLAVVHYPHGAALVPLALWVATWARLCSVTPRVDNRSITPAGSYSVTPTMSSSCSLRPAEPSSVWPTGFQLQPRTICGSPAGLQLQPRTICGSPAGLRLHPRITCCSVTPAATHRPPAAP</sequence>
<evidence type="ECO:0000313" key="6">
    <source>
        <dbReference type="Proteomes" id="UP000001194"/>
    </source>
</evidence>
<gene>
    <name evidence="5" type="ORF">LACBIDRAFT_332618</name>
</gene>
<evidence type="ECO:0000313" key="5">
    <source>
        <dbReference type="EMBL" id="EDR02255.1"/>
    </source>
</evidence>
<dbReference type="HOGENOM" id="CLU_238798_0_0_1"/>
<feature type="compositionally biased region" description="Polar residues" evidence="2">
    <location>
        <begin position="1"/>
        <end position="11"/>
    </location>
</feature>
<keyword evidence="3" id="KW-0812">Transmembrane</keyword>
<evidence type="ECO:0000259" key="4">
    <source>
        <dbReference type="Pfam" id="PF20681"/>
    </source>
</evidence>
<feature type="coiled-coil region" evidence="1">
    <location>
        <begin position="337"/>
        <end position="378"/>
    </location>
</feature>
<dbReference type="Proteomes" id="UP000001194">
    <property type="component" value="Unassembled WGS sequence"/>
</dbReference>
<name>B0DTD2_LACBS</name>
<dbReference type="InterPro" id="IPR049203">
    <property type="entry name" value="DUF6818"/>
</dbReference>
<dbReference type="EMBL" id="DS547132">
    <property type="protein sequence ID" value="EDR02255.1"/>
    <property type="molecule type" value="Genomic_DNA"/>
</dbReference>
<dbReference type="OrthoDB" id="99432at2759"/>
<dbReference type="RefSeq" id="XP_001887200.1">
    <property type="nucleotide sequence ID" value="XM_001887165.1"/>
</dbReference>
<evidence type="ECO:0000256" key="2">
    <source>
        <dbReference type="SAM" id="MobiDB-lite"/>
    </source>
</evidence>
<feature type="region of interest" description="Disordered" evidence="2">
    <location>
        <begin position="54"/>
        <end position="98"/>
    </location>
</feature>
<organism evidence="6">
    <name type="scientific">Laccaria bicolor (strain S238N-H82 / ATCC MYA-4686)</name>
    <name type="common">Bicoloured deceiver</name>
    <name type="synonym">Laccaria laccata var. bicolor</name>
    <dbReference type="NCBI Taxonomy" id="486041"/>
    <lineage>
        <taxon>Eukaryota</taxon>
        <taxon>Fungi</taxon>
        <taxon>Dikarya</taxon>
        <taxon>Basidiomycota</taxon>
        <taxon>Agaricomycotina</taxon>
        <taxon>Agaricomycetes</taxon>
        <taxon>Agaricomycetidae</taxon>
        <taxon>Agaricales</taxon>
        <taxon>Agaricineae</taxon>
        <taxon>Hydnangiaceae</taxon>
        <taxon>Laccaria</taxon>
    </lineage>
</organism>
<keyword evidence="3" id="KW-1133">Transmembrane helix</keyword>